<organism evidence="2 3">
    <name type="scientific">Paxillus rubicundulus Ve08.2h10</name>
    <dbReference type="NCBI Taxonomy" id="930991"/>
    <lineage>
        <taxon>Eukaryota</taxon>
        <taxon>Fungi</taxon>
        <taxon>Dikarya</taxon>
        <taxon>Basidiomycota</taxon>
        <taxon>Agaricomycotina</taxon>
        <taxon>Agaricomycetes</taxon>
        <taxon>Agaricomycetidae</taxon>
        <taxon>Boletales</taxon>
        <taxon>Paxilineae</taxon>
        <taxon>Paxillaceae</taxon>
        <taxon>Paxillus</taxon>
    </lineage>
</organism>
<reference evidence="3" key="2">
    <citation type="submission" date="2015-01" db="EMBL/GenBank/DDBJ databases">
        <title>Evolutionary Origins and Diversification of the Mycorrhizal Mutualists.</title>
        <authorList>
            <consortium name="DOE Joint Genome Institute"/>
            <consortium name="Mycorrhizal Genomics Consortium"/>
            <person name="Kohler A."/>
            <person name="Kuo A."/>
            <person name="Nagy L.G."/>
            <person name="Floudas D."/>
            <person name="Copeland A."/>
            <person name="Barry K.W."/>
            <person name="Cichocki N."/>
            <person name="Veneault-Fourrey C."/>
            <person name="LaButti K."/>
            <person name="Lindquist E.A."/>
            <person name="Lipzen A."/>
            <person name="Lundell T."/>
            <person name="Morin E."/>
            <person name="Murat C."/>
            <person name="Riley R."/>
            <person name="Ohm R."/>
            <person name="Sun H."/>
            <person name="Tunlid A."/>
            <person name="Henrissat B."/>
            <person name="Grigoriev I.V."/>
            <person name="Hibbett D.S."/>
            <person name="Martin F."/>
        </authorList>
    </citation>
    <scope>NUCLEOTIDE SEQUENCE [LARGE SCALE GENOMIC DNA]</scope>
    <source>
        <strain evidence="3">Ve08.2h10</strain>
    </source>
</reference>
<keyword evidence="3" id="KW-1185">Reference proteome</keyword>
<dbReference type="HOGENOM" id="CLU_041175_2_0_1"/>
<dbReference type="AlphaFoldDB" id="A0A0D0D6A0"/>
<proteinExistence type="predicted"/>
<evidence type="ECO:0000313" key="3">
    <source>
        <dbReference type="Proteomes" id="UP000054538"/>
    </source>
</evidence>
<dbReference type="InParanoid" id="A0A0D0D6A0"/>
<gene>
    <name evidence="2" type="ORF">PAXRUDRAFT_172158</name>
</gene>
<protein>
    <submittedName>
        <fullName evidence="2">Uncharacterized protein</fullName>
    </submittedName>
</protein>
<reference evidence="2 3" key="1">
    <citation type="submission" date="2014-04" db="EMBL/GenBank/DDBJ databases">
        <authorList>
            <consortium name="DOE Joint Genome Institute"/>
            <person name="Kuo A."/>
            <person name="Kohler A."/>
            <person name="Jargeat P."/>
            <person name="Nagy L.G."/>
            <person name="Floudas D."/>
            <person name="Copeland A."/>
            <person name="Barry K.W."/>
            <person name="Cichocki N."/>
            <person name="Veneault-Fourrey C."/>
            <person name="LaButti K."/>
            <person name="Lindquist E.A."/>
            <person name="Lipzen A."/>
            <person name="Lundell T."/>
            <person name="Morin E."/>
            <person name="Murat C."/>
            <person name="Sun H."/>
            <person name="Tunlid A."/>
            <person name="Henrissat B."/>
            <person name="Grigoriev I.V."/>
            <person name="Hibbett D.S."/>
            <person name="Martin F."/>
            <person name="Nordberg H.P."/>
            <person name="Cantor M.N."/>
            <person name="Hua S.X."/>
        </authorList>
    </citation>
    <scope>NUCLEOTIDE SEQUENCE [LARGE SCALE GENOMIC DNA]</scope>
    <source>
        <strain evidence="2 3">Ve08.2h10</strain>
    </source>
</reference>
<evidence type="ECO:0000313" key="2">
    <source>
        <dbReference type="EMBL" id="KIK75644.1"/>
    </source>
</evidence>
<evidence type="ECO:0000256" key="1">
    <source>
        <dbReference type="SAM" id="MobiDB-lite"/>
    </source>
</evidence>
<feature type="region of interest" description="Disordered" evidence="1">
    <location>
        <begin position="157"/>
        <end position="191"/>
    </location>
</feature>
<dbReference type="EMBL" id="KN827960">
    <property type="protein sequence ID" value="KIK75644.1"/>
    <property type="molecule type" value="Genomic_DNA"/>
</dbReference>
<name>A0A0D0D6A0_9AGAM</name>
<accession>A0A0D0D6A0</accession>
<dbReference type="OrthoDB" id="2693027at2759"/>
<sequence length="221" mass="24081">MCTGRQPGRTSKMVQWLVDHPVDCITLFSEDKSTPHSQGQPSGSNKQEIYGVIKKIVFDGDPEYGGLFMLQPAKFSEVAKKFKQTGNGIATAGISEGDPEYNNLLESVLEAFPWYMDLHGLWKGIPSISLKAVINSTPGISYGTQLLSIVKKISTATASDSPSEPPMSNHHTHTANEPSQEPLAHPDLNGPPAHNVVLGYHRIWTAEVDKSPYQMGQLIVG</sequence>
<dbReference type="Proteomes" id="UP000054538">
    <property type="component" value="Unassembled WGS sequence"/>
</dbReference>